<dbReference type="SUPFAM" id="SSF52540">
    <property type="entry name" value="P-loop containing nucleoside triphosphate hydrolases"/>
    <property type="match status" value="1"/>
</dbReference>
<evidence type="ECO:0000256" key="1">
    <source>
        <dbReference type="ARBA" id="ARBA00004123"/>
    </source>
</evidence>
<dbReference type="Pfam" id="PF00271">
    <property type="entry name" value="Helicase_C"/>
    <property type="match status" value="1"/>
</dbReference>
<evidence type="ECO:0000259" key="11">
    <source>
        <dbReference type="PROSITE" id="PS51194"/>
    </source>
</evidence>
<dbReference type="PROSITE" id="PS51194">
    <property type="entry name" value="HELICASE_CTER"/>
    <property type="match status" value="1"/>
</dbReference>
<dbReference type="InterPro" id="IPR011545">
    <property type="entry name" value="DEAD/DEAH_box_helicase_dom"/>
</dbReference>
<reference evidence="13" key="1">
    <citation type="submission" date="2017-02" db="UniProtKB">
        <authorList>
            <consortium name="WormBaseParasite"/>
        </authorList>
    </citation>
    <scope>IDENTIFICATION</scope>
</reference>
<dbReference type="InterPro" id="IPR050474">
    <property type="entry name" value="Hel308_SKI2-like"/>
</dbReference>
<dbReference type="SUPFAM" id="SSF46785">
    <property type="entry name" value="Winged helix' DNA-binding domain"/>
    <property type="match status" value="1"/>
</dbReference>
<evidence type="ECO:0000313" key="13">
    <source>
        <dbReference type="WBParaSite" id="PTRK_0001125900.1"/>
    </source>
</evidence>
<keyword evidence="4" id="KW-0378">Hydrolase</keyword>
<dbReference type="SMART" id="SM00490">
    <property type="entry name" value="HELICc"/>
    <property type="match status" value="1"/>
</dbReference>
<evidence type="ECO:0000313" key="12">
    <source>
        <dbReference type="Proteomes" id="UP000038045"/>
    </source>
</evidence>
<dbReference type="GO" id="GO:0016787">
    <property type="term" value="F:hydrolase activity"/>
    <property type="evidence" value="ECO:0007669"/>
    <property type="project" value="UniProtKB-KW"/>
</dbReference>
<dbReference type="FunFam" id="3.40.50.300:FF:000813">
    <property type="entry name" value="helicase POLQ-like isoform X1"/>
    <property type="match status" value="1"/>
</dbReference>
<evidence type="ECO:0000259" key="10">
    <source>
        <dbReference type="PROSITE" id="PS51192"/>
    </source>
</evidence>
<dbReference type="InterPro" id="IPR027417">
    <property type="entry name" value="P-loop_NTPase"/>
</dbReference>
<proteinExistence type="predicted"/>
<keyword evidence="8" id="KW-0539">Nucleus</keyword>
<dbReference type="InterPro" id="IPR048960">
    <property type="entry name" value="POLQ-like_helical"/>
</dbReference>
<name>A0A0N4ZRX6_PARTI</name>
<dbReference type="Gene3D" id="1.10.150.20">
    <property type="entry name" value="5' to 3' exonuclease, C-terminal subdomain"/>
    <property type="match status" value="1"/>
</dbReference>
<evidence type="ECO:0000256" key="5">
    <source>
        <dbReference type="ARBA" id="ARBA00022806"/>
    </source>
</evidence>
<feature type="domain" description="Helicase C-terminal" evidence="11">
    <location>
        <begin position="380"/>
        <end position="563"/>
    </location>
</feature>
<evidence type="ECO:0000256" key="7">
    <source>
        <dbReference type="ARBA" id="ARBA00023204"/>
    </source>
</evidence>
<sequence length="884" mass="99921">MSNNFNVNKRSLGDSFSKNISLNLKNADNTVPPSPARKKLKSDENLLVINRPNGLKVITPRRQALNRTPIASRPILSEFNDSFDFSPEVTKALTPRTSPRLKFSKNIGRYPNPKYNILTSKERDVKNLTTEDVFKAIGLSEAEKSVYKEKRKICDLYAWQKECMTIPELLDGKNYILSLQTGAGKTLAAELLMLRETLVKKRNCIMILPYVAIVQEKIMSLSLFEELGIHVEEYAATKGRIPPTKRQKKSSVYVATIEKANILINSLIKEKRINEIGLIVVDELHMISEKCRGIVIEQLIYKYIKTGSGQIIGMSATLGSVETLCKFMKAAHYSSDFRPVELVERVKIGNNIYNVTSDGDLELHTTLTINPKFAKFDCDGIIELIKDVIPKRSVIIFCPTKQNCENVCKMIAKFVPKALKKPCSKREEIINSIKNENDGEIEEAMEIGIRAGIAYHHSGLSGEERQLIESGFHEGTLYVICATSTLAAGVNLPARRVIIKNPMVGIEFIEKSQYLQMIGRAGRAGFDDKGESITIVNGSCEKRFKEMLKTKLTFCKSQMNDEASFESFILELIYLNISQTVDQIFACSLETLHGIQNNDSIMTLASNALNNLQGKKMIEVKNEKFIKTFLGEATFAANFSPDCAELLNGNLLQDLNQGVIFSSYFHMLLTLIPYNIGTKIDWDIFHCEYKKLCLTEKLMLEKVNILEHDIIFQIESRKAVEPGTPAMRLYLTFMMMDIWSKITIVDVSKKYKVPKGWLQSTLQSVCSQAQRIQRFSESLEKLWPLKILLPHIVSKLNECKNTELAPLMNLDCIKFGRAKMLFDKGYKTVKSIADANPMDLVKCIDQLSLFQAVRIVKSAKTAIDQLLNEQKEQRIQFGVIDNNV</sequence>
<dbReference type="InterPro" id="IPR036390">
    <property type="entry name" value="WH_DNA-bd_sf"/>
</dbReference>
<comment type="subcellular location">
    <subcellularLocation>
        <location evidence="1">Nucleus</location>
    </subcellularLocation>
</comment>
<accession>A0A0N4ZRX6</accession>
<dbReference type="InterPro" id="IPR046931">
    <property type="entry name" value="HTH_61"/>
</dbReference>
<dbReference type="GO" id="GO:0003676">
    <property type="term" value="F:nucleic acid binding"/>
    <property type="evidence" value="ECO:0007669"/>
    <property type="project" value="InterPro"/>
</dbReference>
<dbReference type="GO" id="GO:0006281">
    <property type="term" value="P:DNA repair"/>
    <property type="evidence" value="ECO:0007669"/>
    <property type="project" value="UniProtKB-KW"/>
</dbReference>
<keyword evidence="12" id="KW-1185">Reference proteome</keyword>
<dbReference type="Pfam" id="PF00270">
    <property type="entry name" value="DEAD"/>
    <property type="match status" value="1"/>
</dbReference>
<dbReference type="SMART" id="SM00487">
    <property type="entry name" value="DEXDc"/>
    <property type="match status" value="1"/>
</dbReference>
<keyword evidence="5" id="KW-0347">Helicase</keyword>
<dbReference type="AlphaFoldDB" id="A0A0N4ZRX6"/>
<dbReference type="InterPro" id="IPR001650">
    <property type="entry name" value="Helicase_C-like"/>
</dbReference>
<dbReference type="SUPFAM" id="SSF158702">
    <property type="entry name" value="Sec63 N-terminal domain-like"/>
    <property type="match status" value="1"/>
</dbReference>
<dbReference type="CDD" id="cd18795">
    <property type="entry name" value="SF2_C_Ski2"/>
    <property type="match status" value="1"/>
</dbReference>
<dbReference type="PANTHER" id="PTHR47961:SF12">
    <property type="entry name" value="HELICASE POLQ-LIKE"/>
    <property type="match status" value="1"/>
</dbReference>
<dbReference type="CDD" id="cd18026">
    <property type="entry name" value="DEXHc_POLQ-like"/>
    <property type="match status" value="1"/>
</dbReference>
<dbReference type="Proteomes" id="UP000038045">
    <property type="component" value="Unplaced"/>
</dbReference>
<dbReference type="PANTHER" id="PTHR47961">
    <property type="entry name" value="DNA POLYMERASE THETA, PUTATIVE (AFU_ORTHOLOGUE AFUA_1G05260)-RELATED"/>
    <property type="match status" value="1"/>
</dbReference>
<evidence type="ECO:0000256" key="3">
    <source>
        <dbReference type="ARBA" id="ARBA00022763"/>
    </source>
</evidence>
<dbReference type="Pfam" id="PF20470">
    <property type="entry name" value="HTH_61"/>
    <property type="match status" value="1"/>
</dbReference>
<dbReference type="Gene3D" id="1.10.3380.20">
    <property type="match status" value="1"/>
</dbReference>
<dbReference type="Gene3D" id="3.40.50.300">
    <property type="entry name" value="P-loop containing nucleotide triphosphate hydrolases"/>
    <property type="match status" value="2"/>
</dbReference>
<comment type="catalytic activity">
    <reaction evidence="9">
        <text>ATP + H2O = ADP + phosphate + H(+)</text>
        <dbReference type="Rhea" id="RHEA:13065"/>
        <dbReference type="ChEBI" id="CHEBI:15377"/>
        <dbReference type="ChEBI" id="CHEBI:15378"/>
        <dbReference type="ChEBI" id="CHEBI:30616"/>
        <dbReference type="ChEBI" id="CHEBI:43474"/>
        <dbReference type="ChEBI" id="CHEBI:456216"/>
        <dbReference type="EC" id="5.6.2.4"/>
    </reaction>
</comment>
<dbReference type="GO" id="GO:0005634">
    <property type="term" value="C:nucleus"/>
    <property type="evidence" value="ECO:0007669"/>
    <property type="project" value="UniProtKB-SubCell"/>
</dbReference>
<dbReference type="PROSITE" id="PS51192">
    <property type="entry name" value="HELICASE_ATP_BIND_1"/>
    <property type="match status" value="1"/>
</dbReference>
<organism evidence="12 13">
    <name type="scientific">Parastrongyloides trichosuri</name>
    <name type="common">Possum-specific nematode worm</name>
    <dbReference type="NCBI Taxonomy" id="131310"/>
    <lineage>
        <taxon>Eukaryota</taxon>
        <taxon>Metazoa</taxon>
        <taxon>Ecdysozoa</taxon>
        <taxon>Nematoda</taxon>
        <taxon>Chromadorea</taxon>
        <taxon>Rhabditida</taxon>
        <taxon>Tylenchina</taxon>
        <taxon>Panagrolaimomorpha</taxon>
        <taxon>Strongyloidoidea</taxon>
        <taxon>Strongyloididae</taxon>
        <taxon>Parastrongyloides</taxon>
    </lineage>
</organism>
<dbReference type="InterPro" id="IPR014001">
    <property type="entry name" value="Helicase_ATP-bd"/>
</dbReference>
<protein>
    <submittedName>
        <fullName evidence="13">Helicase POLQ-like</fullName>
    </submittedName>
</protein>
<dbReference type="GO" id="GO:0043138">
    <property type="term" value="F:3'-5' DNA helicase activity"/>
    <property type="evidence" value="ECO:0007669"/>
    <property type="project" value="UniProtKB-EC"/>
</dbReference>
<keyword evidence="7" id="KW-0234">DNA repair</keyword>
<feature type="domain" description="Helicase ATP-binding" evidence="10">
    <location>
        <begin position="166"/>
        <end position="336"/>
    </location>
</feature>
<evidence type="ECO:0000256" key="6">
    <source>
        <dbReference type="ARBA" id="ARBA00022840"/>
    </source>
</evidence>
<evidence type="ECO:0000256" key="2">
    <source>
        <dbReference type="ARBA" id="ARBA00022741"/>
    </source>
</evidence>
<keyword evidence="2" id="KW-0547">Nucleotide-binding</keyword>
<evidence type="ECO:0000256" key="9">
    <source>
        <dbReference type="ARBA" id="ARBA00048988"/>
    </source>
</evidence>
<evidence type="ECO:0000256" key="4">
    <source>
        <dbReference type="ARBA" id="ARBA00022801"/>
    </source>
</evidence>
<evidence type="ECO:0000256" key="8">
    <source>
        <dbReference type="ARBA" id="ARBA00023242"/>
    </source>
</evidence>
<dbReference type="Pfam" id="PF21099">
    <property type="entry name" value="POLQ_helical"/>
    <property type="match status" value="1"/>
</dbReference>
<dbReference type="GO" id="GO:0005524">
    <property type="term" value="F:ATP binding"/>
    <property type="evidence" value="ECO:0007669"/>
    <property type="project" value="UniProtKB-KW"/>
</dbReference>
<keyword evidence="3" id="KW-0227">DNA damage</keyword>
<keyword evidence="6" id="KW-0067">ATP-binding</keyword>
<dbReference type="WBParaSite" id="PTRK_0001125900.1">
    <property type="protein sequence ID" value="PTRK_0001125900.1"/>
    <property type="gene ID" value="PTRK_0001125900"/>
</dbReference>
<dbReference type="STRING" id="131310.A0A0N4ZRX6"/>